<keyword evidence="3" id="KW-0732">Signal</keyword>
<feature type="compositionally biased region" description="Basic and acidic residues" evidence="6">
    <location>
        <begin position="183"/>
        <end position="195"/>
    </location>
</feature>
<dbReference type="AlphaFoldDB" id="A0A9E2KQ91"/>
<dbReference type="Pfam" id="PF17965">
    <property type="entry name" value="MucBP_2"/>
    <property type="match status" value="1"/>
</dbReference>
<dbReference type="EMBL" id="JAHLFT010000001">
    <property type="protein sequence ID" value="MBU3827565.1"/>
    <property type="molecule type" value="Genomic_DNA"/>
</dbReference>
<reference evidence="8" key="2">
    <citation type="submission" date="2021-04" db="EMBL/GenBank/DDBJ databases">
        <authorList>
            <person name="Gilroy R."/>
        </authorList>
    </citation>
    <scope>NUCLEOTIDE SEQUENCE</scope>
    <source>
        <strain evidence="8">F6-686</strain>
    </source>
</reference>
<keyword evidence="4" id="KW-0677">Repeat</keyword>
<dbReference type="Proteomes" id="UP000823844">
    <property type="component" value="Unassembled WGS sequence"/>
</dbReference>
<name>A0A9E2KQ91_9LACO</name>
<evidence type="ECO:0000259" key="7">
    <source>
        <dbReference type="PROSITE" id="PS50847"/>
    </source>
</evidence>
<accession>A0A9E2KQ91</accession>
<protein>
    <submittedName>
        <fullName evidence="8">MucBP domain-containing protein</fullName>
    </submittedName>
</protein>
<reference evidence="8" key="1">
    <citation type="journal article" date="2021" name="PeerJ">
        <title>Extensive microbial diversity within the chicken gut microbiome revealed by metagenomics and culture.</title>
        <authorList>
            <person name="Gilroy R."/>
            <person name="Ravi A."/>
            <person name="Getino M."/>
            <person name="Pursley I."/>
            <person name="Horton D.L."/>
            <person name="Alikhan N.F."/>
            <person name="Baker D."/>
            <person name="Gharbi K."/>
            <person name="Hall N."/>
            <person name="Watson M."/>
            <person name="Adriaenssens E.M."/>
            <person name="Foster-Nyarko E."/>
            <person name="Jarju S."/>
            <person name="Secka A."/>
            <person name="Antonio M."/>
            <person name="Oren A."/>
            <person name="Chaudhuri R.R."/>
            <person name="La Ragione R."/>
            <person name="Hildebrand F."/>
            <person name="Pallen M.J."/>
        </authorList>
    </citation>
    <scope>NUCLEOTIDE SEQUENCE</scope>
    <source>
        <strain evidence="8">F6-686</strain>
    </source>
</reference>
<dbReference type="Gene3D" id="2.60.40.4300">
    <property type="match status" value="1"/>
</dbReference>
<keyword evidence="5" id="KW-0572">Peptidoglycan-anchor</keyword>
<evidence type="ECO:0000256" key="4">
    <source>
        <dbReference type="ARBA" id="ARBA00022737"/>
    </source>
</evidence>
<dbReference type="Pfam" id="PF17966">
    <property type="entry name" value="Muc_B2"/>
    <property type="match status" value="1"/>
</dbReference>
<proteinExistence type="predicted"/>
<dbReference type="Pfam" id="PF00746">
    <property type="entry name" value="Gram_pos_anchor"/>
    <property type="match status" value="1"/>
</dbReference>
<dbReference type="Gene3D" id="3.10.20.470">
    <property type="match status" value="1"/>
</dbReference>
<dbReference type="NCBIfam" id="TIGR01167">
    <property type="entry name" value="LPXTG_anchor"/>
    <property type="match status" value="1"/>
</dbReference>
<sequence>MLEQNFNISSNRPASLEVKKDVNVTLHYAKLADLEVDYVNEAKYWTPAGEWTTKPKDIDGYTLVNVKGAEHGKFTVFNYITTYVYAKKVNCSVVYIDDTTGQTLKNDSLAEAKINDQISYTTADKIKYLEDKGYKLVSNDFKDGKEIYKDGANKFEVHFVHGTRPVTPDNPGKPGEPINPDDPNGHKFPKESGKTDLTKTITRVVNYVDENGKSLVDHPASETITLSGQGVLDKVTGKWIMPITWNQGSFTEINTPEIPNYHVTGVTTDGKIYYSVDQKAGNVGKTTVTHEKGNTVVTVPFSKNSKPEQPTTPVNPTTPVVPEENVTPHPETPATPENAEVKNEKDPSPVNDENVKPKANKFVQTSTKVVVSTKAANELPQTGENSDDALANLGLALISSISLIGLAGVKKRKN</sequence>
<keyword evidence="2" id="KW-0964">Secreted</keyword>
<dbReference type="InterPro" id="IPR041558">
    <property type="entry name" value="MucBP_2"/>
</dbReference>
<feature type="region of interest" description="Disordered" evidence="6">
    <location>
        <begin position="299"/>
        <end position="361"/>
    </location>
</feature>
<dbReference type="Pfam" id="PF06458">
    <property type="entry name" value="MucBP"/>
    <property type="match status" value="1"/>
</dbReference>
<comment type="caution">
    <text evidence="8">The sequence shown here is derived from an EMBL/GenBank/DDBJ whole genome shotgun (WGS) entry which is preliminary data.</text>
</comment>
<dbReference type="Gene3D" id="3.10.20.320">
    <property type="entry name" value="Putative peptidoglycan bound protein (lpxtg motif)"/>
    <property type="match status" value="1"/>
</dbReference>
<dbReference type="InterPro" id="IPR019931">
    <property type="entry name" value="LPXTG_anchor"/>
</dbReference>
<feature type="region of interest" description="Disordered" evidence="6">
    <location>
        <begin position="162"/>
        <end position="195"/>
    </location>
</feature>
<feature type="compositionally biased region" description="Low complexity" evidence="6">
    <location>
        <begin position="307"/>
        <end position="329"/>
    </location>
</feature>
<dbReference type="InterPro" id="IPR041495">
    <property type="entry name" value="Mub_B2"/>
</dbReference>
<evidence type="ECO:0000256" key="6">
    <source>
        <dbReference type="SAM" id="MobiDB-lite"/>
    </source>
</evidence>
<dbReference type="PROSITE" id="PS50847">
    <property type="entry name" value="GRAM_POS_ANCHORING"/>
    <property type="match status" value="1"/>
</dbReference>
<dbReference type="InterPro" id="IPR009459">
    <property type="entry name" value="MucBP_dom"/>
</dbReference>
<feature type="domain" description="Gram-positive cocci surface proteins LPxTG" evidence="7">
    <location>
        <begin position="379"/>
        <end position="414"/>
    </location>
</feature>
<evidence type="ECO:0000256" key="1">
    <source>
        <dbReference type="ARBA" id="ARBA00022512"/>
    </source>
</evidence>
<keyword evidence="1" id="KW-0134">Cell wall</keyword>
<organism evidence="8 9">
    <name type="scientific">Candidatus Lactobacillus pullistercoris</name>
    <dbReference type="NCBI Taxonomy" id="2838636"/>
    <lineage>
        <taxon>Bacteria</taxon>
        <taxon>Bacillati</taxon>
        <taxon>Bacillota</taxon>
        <taxon>Bacilli</taxon>
        <taxon>Lactobacillales</taxon>
        <taxon>Lactobacillaceae</taxon>
        <taxon>Lactobacillus</taxon>
    </lineage>
</organism>
<evidence type="ECO:0000256" key="3">
    <source>
        <dbReference type="ARBA" id="ARBA00022729"/>
    </source>
</evidence>
<evidence type="ECO:0000313" key="9">
    <source>
        <dbReference type="Proteomes" id="UP000823844"/>
    </source>
</evidence>
<evidence type="ECO:0000256" key="5">
    <source>
        <dbReference type="ARBA" id="ARBA00023088"/>
    </source>
</evidence>
<gene>
    <name evidence="8" type="ORF">H9806_00005</name>
</gene>
<evidence type="ECO:0000256" key="2">
    <source>
        <dbReference type="ARBA" id="ARBA00022525"/>
    </source>
</evidence>
<evidence type="ECO:0000313" key="8">
    <source>
        <dbReference type="EMBL" id="MBU3827565.1"/>
    </source>
</evidence>